<dbReference type="InterPro" id="IPR004680">
    <property type="entry name" value="Cit_transptr-like_dom"/>
</dbReference>
<evidence type="ECO:0000313" key="8">
    <source>
        <dbReference type="EMBL" id="MFB9732037.1"/>
    </source>
</evidence>
<keyword evidence="2" id="KW-0813">Transport</keyword>
<dbReference type="Proteomes" id="UP001589613">
    <property type="component" value="Unassembled WGS sequence"/>
</dbReference>
<dbReference type="Pfam" id="PF03600">
    <property type="entry name" value="CitMHS"/>
    <property type="match status" value="1"/>
</dbReference>
<evidence type="ECO:0000259" key="7">
    <source>
        <dbReference type="Pfam" id="PF03600"/>
    </source>
</evidence>
<feature type="transmembrane region" description="Helical" evidence="6">
    <location>
        <begin position="431"/>
        <end position="453"/>
    </location>
</feature>
<feature type="transmembrane region" description="Helical" evidence="6">
    <location>
        <begin position="338"/>
        <end position="360"/>
    </location>
</feature>
<dbReference type="EMBL" id="JBHMAX010000015">
    <property type="protein sequence ID" value="MFB9732037.1"/>
    <property type="molecule type" value="Genomic_DNA"/>
</dbReference>
<evidence type="ECO:0000256" key="4">
    <source>
        <dbReference type="ARBA" id="ARBA00022989"/>
    </source>
</evidence>
<evidence type="ECO:0000256" key="1">
    <source>
        <dbReference type="ARBA" id="ARBA00004141"/>
    </source>
</evidence>
<dbReference type="NCBIfam" id="TIGR00785">
    <property type="entry name" value="dass"/>
    <property type="match status" value="1"/>
</dbReference>
<evidence type="ECO:0000256" key="2">
    <source>
        <dbReference type="ARBA" id="ARBA00022448"/>
    </source>
</evidence>
<feature type="transmembrane region" description="Helical" evidence="6">
    <location>
        <begin position="285"/>
        <end position="304"/>
    </location>
</feature>
<evidence type="ECO:0000256" key="6">
    <source>
        <dbReference type="SAM" id="Phobius"/>
    </source>
</evidence>
<feature type="transmembrane region" description="Helical" evidence="6">
    <location>
        <begin position="37"/>
        <end position="65"/>
    </location>
</feature>
<feature type="transmembrane region" description="Helical" evidence="6">
    <location>
        <begin position="96"/>
        <end position="115"/>
    </location>
</feature>
<feature type="transmembrane region" description="Helical" evidence="6">
    <location>
        <begin position="367"/>
        <end position="386"/>
    </location>
</feature>
<dbReference type="RefSeq" id="WP_141337681.1">
    <property type="nucleotide sequence ID" value="NZ_JBHMAX010000015.1"/>
</dbReference>
<evidence type="ECO:0000313" key="9">
    <source>
        <dbReference type="Proteomes" id="UP001589613"/>
    </source>
</evidence>
<organism evidence="8 9">
    <name type="scientific">Ornithinimicrobium kibberense</name>
    <dbReference type="NCBI Taxonomy" id="282060"/>
    <lineage>
        <taxon>Bacteria</taxon>
        <taxon>Bacillati</taxon>
        <taxon>Actinomycetota</taxon>
        <taxon>Actinomycetes</taxon>
        <taxon>Micrococcales</taxon>
        <taxon>Ornithinimicrobiaceae</taxon>
        <taxon>Ornithinimicrobium</taxon>
    </lineage>
</organism>
<feature type="transmembrane region" description="Helical" evidence="6">
    <location>
        <begin position="392"/>
        <end position="411"/>
    </location>
</feature>
<evidence type="ECO:0000256" key="3">
    <source>
        <dbReference type="ARBA" id="ARBA00022692"/>
    </source>
</evidence>
<dbReference type="InterPro" id="IPR001898">
    <property type="entry name" value="SLC13A/DASS"/>
</dbReference>
<keyword evidence="4 6" id="KW-1133">Transmembrane helix</keyword>
<reference evidence="8 9" key="1">
    <citation type="submission" date="2024-09" db="EMBL/GenBank/DDBJ databases">
        <authorList>
            <person name="Sun Q."/>
            <person name="Mori K."/>
        </authorList>
    </citation>
    <scope>NUCLEOTIDE SEQUENCE [LARGE SCALE GENOMIC DNA]</scope>
    <source>
        <strain evidence="8 9">JCM 12763</strain>
    </source>
</reference>
<gene>
    <name evidence="8" type="ORF">ACFFN0_08265</name>
</gene>
<feature type="transmembrane region" description="Helical" evidence="6">
    <location>
        <begin position="6"/>
        <end position="25"/>
    </location>
</feature>
<keyword evidence="9" id="KW-1185">Reference proteome</keyword>
<sequence>MPSATLVRRLGLPLAALALVVPLLVDVPGLDEPGERMLGIFLMAIVLFVTEAIPLVATAVVIILLEVLTLSEQALVPLGEPATSARDVWASLADPVIILFLGGFLIADGAAKYALDRNLAALILTPFKGSARSALLALMLMTAVLSMFMSNTATTATMFAVLLPVLSSLPTLAARTGFALAVPLAANVGGIGTPVGSPPNALALAALIQRDERVSFVEWMMAAVPLALLLLVVGWLFLSWRYVPGRTALDLDLQVKFKRTPPALVFYATAALTVLLWLSEPLHGIPSTTVGFLPVVVLLATQVMTGDDLRALQWPVLWLVAGGIALGNGVGASGLDEWLVGLVDWGVLPGALLLLTLAGLAWGLSNVISNSATANLLIPIALPLALTVDQDLVTVALVVALSCSLAMMLPISTPPNAIAYATGTVQTPQMVVTGLVVGVLGVLLAVLVMPLWWRVLGIG</sequence>
<feature type="transmembrane region" description="Helical" evidence="6">
    <location>
        <begin position="261"/>
        <end position="279"/>
    </location>
</feature>
<keyword evidence="3 6" id="KW-0812">Transmembrane</keyword>
<name>A0ABV5V2M4_9MICO</name>
<feature type="domain" description="Citrate transporter-like" evidence="7">
    <location>
        <begin position="45"/>
        <end position="400"/>
    </location>
</feature>
<comment type="subcellular location">
    <subcellularLocation>
        <location evidence="1">Membrane</location>
        <topology evidence="1">Multi-pass membrane protein</topology>
    </subcellularLocation>
</comment>
<protein>
    <submittedName>
        <fullName evidence="8">SLC13 family permease</fullName>
    </submittedName>
</protein>
<comment type="caution">
    <text evidence="8">The sequence shown here is derived from an EMBL/GenBank/DDBJ whole genome shotgun (WGS) entry which is preliminary data.</text>
</comment>
<dbReference type="PANTHER" id="PTHR10283:SF92">
    <property type="entry name" value="LOW-AFFINITY PHOSPHATE TRANSPORTER PHO91"/>
    <property type="match status" value="1"/>
</dbReference>
<feature type="transmembrane region" description="Helical" evidence="6">
    <location>
        <begin position="135"/>
        <end position="163"/>
    </location>
</feature>
<evidence type="ECO:0000256" key="5">
    <source>
        <dbReference type="ARBA" id="ARBA00023136"/>
    </source>
</evidence>
<accession>A0ABV5V2M4</accession>
<feature type="transmembrane region" description="Helical" evidence="6">
    <location>
        <begin position="219"/>
        <end position="240"/>
    </location>
</feature>
<keyword evidence="5 6" id="KW-0472">Membrane</keyword>
<dbReference type="PANTHER" id="PTHR10283">
    <property type="entry name" value="SOLUTE CARRIER FAMILY 13 MEMBER"/>
    <property type="match status" value="1"/>
</dbReference>
<feature type="transmembrane region" description="Helical" evidence="6">
    <location>
        <begin position="316"/>
        <end position="332"/>
    </location>
</feature>
<proteinExistence type="predicted"/>